<evidence type="ECO:0000313" key="1">
    <source>
        <dbReference type="EMBL" id="CAD7408578.1"/>
    </source>
</evidence>
<reference evidence="1" key="1">
    <citation type="submission" date="2020-11" db="EMBL/GenBank/DDBJ databases">
        <authorList>
            <person name="Tran Van P."/>
        </authorList>
    </citation>
    <scope>NUCLEOTIDE SEQUENCE</scope>
</reference>
<dbReference type="AlphaFoldDB" id="A0A7R9H4G8"/>
<protein>
    <submittedName>
        <fullName evidence="1">Uncharacterized protein</fullName>
    </submittedName>
</protein>
<name>A0A7R9H4G8_TIMPO</name>
<accession>A0A7R9H4G8</accession>
<proteinExistence type="predicted"/>
<dbReference type="EMBL" id="OD003774">
    <property type="protein sequence ID" value="CAD7408578.1"/>
    <property type="molecule type" value="Genomic_DNA"/>
</dbReference>
<sequence>MSSEFEKDALEEQTDCYTSRRRAVTDKMNKTRRMSNIRKNCCRFLPKLRGLLSCHNLDTPQTHHRRSLMRNLHTHSRNPTARSCPRYRNHHKFPQELQGWPRRWTLARLPPIAGCHPILAPSWK</sequence>
<organism evidence="1">
    <name type="scientific">Timema poppense</name>
    <name type="common">Walking stick</name>
    <dbReference type="NCBI Taxonomy" id="170557"/>
    <lineage>
        <taxon>Eukaryota</taxon>
        <taxon>Metazoa</taxon>
        <taxon>Ecdysozoa</taxon>
        <taxon>Arthropoda</taxon>
        <taxon>Hexapoda</taxon>
        <taxon>Insecta</taxon>
        <taxon>Pterygota</taxon>
        <taxon>Neoptera</taxon>
        <taxon>Polyneoptera</taxon>
        <taxon>Phasmatodea</taxon>
        <taxon>Timematodea</taxon>
        <taxon>Timematoidea</taxon>
        <taxon>Timematidae</taxon>
        <taxon>Timema</taxon>
    </lineage>
</organism>
<gene>
    <name evidence="1" type="ORF">TPSB3V08_LOCUS6424</name>
</gene>